<dbReference type="AlphaFoldDB" id="A0A8H4RNR6"/>
<name>A0A8H4RNR6_9HELO</name>
<evidence type="ECO:0000313" key="1">
    <source>
        <dbReference type="EMBL" id="KAF4633334.1"/>
    </source>
</evidence>
<accession>A0A8H4RNR6</accession>
<sequence length="215" mass="24965">MQQTTIPQFFNNQYQPIYNMAGTKWRATTANVIPSKKLKGLARLKKEPANPYSIVPDGHIFHAKLINGPKVKELFWEHTMTRALVSQDKLSVRRELSRHIPSCLHFRHHLTQRQLDVVGYIQMDDKPHYVREPGGTLISWARYFAPEATHDLGMWPQLSAMQKTMCDPAFEAKLQNYLHDTKGKKRTFELGMTIQQGHWFIQRAKITKADDLQVN</sequence>
<organism evidence="1 2">
    <name type="scientific">Cudoniella acicularis</name>
    <dbReference type="NCBI Taxonomy" id="354080"/>
    <lineage>
        <taxon>Eukaryota</taxon>
        <taxon>Fungi</taxon>
        <taxon>Dikarya</taxon>
        <taxon>Ascomycota</taxon>
        <taxon>Pezizomycotina</taxon>
        <taxon>Leotiomycetes</taxon>
        <taxon>Helotiales</taxon>
        <taxon>Tricladiaceae</taxon>
        <taxon>Cudoniella</taxon>
    </lineage>
</organism>
<keyword evidence="2" id="KW-1185">Reference proteome</keyword>
<comment type="caution">
    <text evidence="1">The sequence shown here is derived from an EMBL/GenBank/DDBJ whole genome shotgun (WGS) entry which is preliminary data.</text>
</comment>
<gene>
    <name evidence="1" type="ORF">G7Y89_g4778</name>
</gene>
<reference evidence="1 2" key="1">
    <citation type="submission" date="2020-03" db="EMBL/GenBank/DDBJ databases">
        <title>Draft Genome Sequence of Cudoniella acicularis.</title>
        <authorList>
            <person name="Buettner E."/>
            <person name="Kellner H."/>
        </authorList>
    </citation>
    <scope>NUCLEOTIDE SEQUENCE [LARGE SCALE GENOMIC DNA]</scope>
    <source>
        <strain evidence="1 2">DSM 108380</strain>
    </source>
</reference>
<dbReference type="Proteomes" id="UP000566819">
    <property type="component" value="Unassembled WGS sequence"/>
</dbReference>
<dbReference type="EMBL" id="JAAMPI010000269">
    <property type="protein sequence ID" value="KAF4633334.1"/>
    <property type="molecule type" value="Genomic_DNA"/>
</dbReference>
<evidence type="ECO:0000313" key="2">
    <source>
        <dbReference type="Proteomes" id="UP000566819"/>
    </source>
</evidence>
<protein>
    <submittedName>
        <fullName evidence="1">Uncharacterized protein</fullName>
    </submittedName>
</protein>
<proteinExistence type="predicted"/>